<proteinExistence type="predicted"/>
<dbReference type="Pfam" id="PF20568">
    <property type="entry name" value="DUF6777"/>
    <property type="match status" value="1"/>
</dbReference>
<comment type="caution">
    <text evidence="2">The sequence shown here is derived from an EMBL/GenBank/DDBJ whole genome shotgun (WGS) entry which is preliminary data.</text>
</comment>
<reference evidence="3" key="1">
    <citation type="journal article" date="2019" name="Int. J. Syst. Evol. Microbiol.">
        <title>The Global Catalogue of Microorganisms (GCM) 10K type strain sequencing project: providing services to taxonomists for standard genome sequencing and annotation.</title>
        <authorList>
            <consortium name="The Broad Institute Genomics Platform"/>
            <consortium name="The Broad Institute Genome Sequencing Center for Infectious Disease"/>
            <person name="Wu L."/>
            <person name="Ma J."/>
        </authorList>
    </citation>
    <scope>NUCLEOTIDE SEQUENCE [LARGE SCALE GENOMIC DNA]</scope>
    <source>
        <strain evidence="3">JCM 17906</strain>
    </source>
</reference>
<gene>
    <name evidence="2" type="ORF">GCM10023175_38220</name>
</gene>
<evidence type="ECO:0000259" key="1">
    <source>
        <dbReference type="Pfam" id="PF20568"/>
    </source>
</evidence>
<accession>A0ABP8RUC5</accession>
<dbReference type="EMBL" id="BAABGT010000053">
    <property type="protein sequence ID" value="GAA4549694.1"/>
    <property type="molecule type" value="Genomic_DNA"/>
</dbReference>
<sequence>MTVREERRRSAGSRWVLLGAAVALLLAGAAAWAGLTTAEPPPAVRLEGIGIPVLSPYAATAGADRPGTIPPARTGGATAGNDPALYARAGSAPPCDVPALAAALAAAPDRGRAWSATLGLPDPTGLVPVLLRADLAVDEHGFADGTDVAVPVVLQAGTAVLVDARGEPRVRCTGGSPLTPGAPPQRTGGVDGEPWPFYQPVGVVTVVPADTPLRTLTVLDLVAGDPVQVPTS</sequence>
<feature type="domain" description="DUF6777" evidence="1">
    <location>
        <begin position="78"/>
        <end position="230"/>
    </location>
</feature>
<evidence type="ECO:0000313" key="3">
    <source>
        <dbReference type="Proteomes" id="UP001501598"/>
    </source>
</evidence>
<name>A0ABP8RUC5_9PSEU</name>
<protein>
    <recommendedName>
        <fullName evidence="1">DUF6777 domain-containing protein</fullName>
    </recommendedName>
</protein>
<dbReference type="RefSeq" id="WP_345420099.1">
    <property type="nucleotide sequence ID" value="NZ_BAABGT010000053.1"/>
</dbReference>
<dbReference type="Proteomes" id="UP001501598">
    <property type="component" value="Unassembled WGS sequence"/>
</dbReference>
<keyword evidence="3" id="KW-1185">Reference proteome</keyword>
<evidence type="ECO:0000313" key="2">
    <source>
        <dbReference type="EMBL" id="GAA4549694.1"/>
    </source>
</evidence>
<dbReference type="InterPro" id="IPR046704">
    <property type="entry name" value="DUF6777"/>
</dbReference>
<organism evidence="2 3">
    <name type="scientific">Pseudonocardia xishanensis</name>
    <dbReference type="NCBI Taxonomy" id="630995"/>
    <lineage>
        <taxon>Bacteria</taxon>
        <taxon>Bacillati</taxon>
        <taxon>Actinomycetota</taxon>
        <taxon>Actinomycetes</taxon>
        <taxon>Pseudonocardiales</taxon>
        <taxon>Pseudonocardiaceae</taxon>
        <taxon>Pseudonocardia</taxon>
    </lineage>
</organism>